<gene>
    <name evidence="2" type="ORF">GQ43DRAFT_111141</name>
</gene>
<dbReference type="Proteomes" id="UP000799536">
    <property type="component" value="Unassembled WGS sequence"/>
</dbReference>
<dbReference type="AlphaFoldDB" id="A0A9P4JM00"/>
<feature type="region of interest" description="Disordered" evidence="1">
    <location>
        <begin position="1"/>
        <end position="114"/>
    </location>
</feature>
<feature type="compositionally biased region" description="Basic and acidic residues" evidence="1">
    <location>
        <begin position="67"/>
        <end position="82"/>
    </location>
</feature>
<dbReference type="EMBL" id="ML994066">
    <property type="protein sequence ID" value="KAF2199594.1"/>
    <property type="molecule type" value="Genomic_DNA"/>
</dbReference>
<comment type="caution">
    <text evidence="2">The sequence shown here is derived from an EMBL/GenBank/DDBJ whole genome shotgun (WGS) entry which is preliminary data.</text>
</comment>
<evidence type="ECO:0000313" key="3">
    <source>
        <dbReference type="Proteomes" id="UP000799536"/>
    </source>
</evidence>
<organism evidence="2 3">
    <name type="scientific">Delitschia confertaspora ATCC 74209</name>
    <dbReference type="NCBI Taxonomy" id="1513339"/>
    <lineage>
        <taxon>Eukaryota</taxon>
        <taxon>Fungi</taxon>
        <taxon>Dikarya</taxon>
        <taxon>Ascomycota</taxon>
        <taxon>Pezizomycotina</taxon>
        <taxon>Dothideomycetes</taxon>
        <taxon>Pleosporomycetidae</taxon>
        <taxon>Pleosporales</taxon>
        <taxon>Delitschiaceae</taxon>
        <taxon>Delitschia</taxon>
    </lineage>
</organism>
<evidence type="ECO:0000313" key="2">
    <source>
        <dbReference type="EMBL" id="KAF2199594.1"/>
    </source>
</evidence>
<name>A0A9P4JM00_9PLEO</name>
<evidence type="ECO:0000256" key="1">
    <source>
        <dbReference type="SAM" id="MobiDB-lite"/>
    </source>
</evidence>
<reference evidence="2" key="1">
    <citation type="journal article" date="2020" name="Stud. Mycol.">
        <title>101 Dothideomycetes genomes: a test case for predicting lifestyles and emergence of pathogens.</title>
        <authorList>
            <person name="Haridas S."/>
            <person name="Albert R."/>
            <person name="Binder M."/>
            <person name="Bloem J."/>
            <person name="Labutti K."/>
            <person name="Salamov A."/>
            <person name="Andreopoulos B."/>
            <person name="Baker S."/>
            <person name="Barry K."/>
            <person name="Bills G."/>
            <person name="Bluhm B."/>
            <person name="Cannon C."/>
            <person name="Castanera R."/>
            <person name="Culley D."/>
            <person name="Daum C."/>
            <person name="Ezra D."/>
            <person name="Gonzalez J."/>
            <person name="Henrissat B."/>
            <person name="Kuo A."/>
            <person name="Liang C."/>
            <person name="Lipzen A."/>
            <person name="Lutzoni F."/>
            <person name="Magnuson J."/>
            <person name="Mondo S."/>
            <person name="Nolan M."/>
            <person name="Ohm R."/>
            <person name="Pangilinan J."/>
            <person name="Park H.-J."/>
            <person name="Ramirez L."/>
            <person name="Alfaro M."/>
            <person name="Sun H."/>
            <person name="Tritt A."/>
            <person name="Yoshinaga Y."/>
            <person name="Zwiers L.-H."/>
            <person name="Turgeon B."/>
            <person name="Goodwin S."/>
            <person name="Spatafora J."/>
            <person name="Crous P."/>
            <person name="Grigoriev I."/>
        </authorList>
    </citation>
    <scope>NUCLEOTIDE SEQUENCE</scope>
    <source>
        <strain evidence="2">ATCC 74209</strain>
    </source>
</reference>
<proteinExistence type="predicted"/>
<sequence>MGCSYSKATKLALIPGDPPISGQIPRGAPDGEVLPPKEKTRMPSLPRQLNDRSSLPGRAETHPPISKSDKVSTWERVGDSRQAHTSTQPPYYLDPPFSGKAPTRAKPLGVYPLR</sequence>
<accession>A0A9P4JM00</accession>
<protein>
    <submittedName>
        <fullName evidence="2">Uncharacterized protein</fullName>
    </submittedName>
</protein>
<keyword evidence="3" id="KW-1185">Reference proteome</keyword>